<dbReference type="EMBL" id="MEXB01000008">
    <property type="protein sequence ID" value="OGC88443.1"/>
    <property type="molecule type" value="Genomic_DNA"/>
</dbReference>
<protein>
    <submittedName>
        <fullName evidence="2">Uncharacterized protein</fullName>
    </submittedName>
</protein>
<dbReference type="Proteomes" id="UP000176568">
    <property type="component" value="Unassembled WGS sequence"/>
</dbReference>
<proteinExistence type="predicted"/>
<comment type="caution">
    <text evidence="2">The sequence shown here is derived from an EMBL/GenBank/DDBJ whole genome shotgun (WGS) entry which is preliminary data.</text>
</comment>
<evidence type="ECO:0000313" key="3">
    <source>
        <dbReference type="Proteomes" id="UP000176568"/>
    </source>
</evidence>
<dbReference type="STRING" id="1797247.A2419_01720"/>
<keyword evidence="1" id="KW-1133">Transmembrane helix</keyword>
<reference evidence="2 3" key="1">
    <citation type="journal article" date="2016" name="Nat. Commun.">
        <title>Thousands of microbial genomes shed light on interconnected biogeochemical processes in an aquifer system.</title>
        <authorList>
            <person name="Anantharaman K."/>
            <person name="Brown C.T."/>
            <person name="Hug L.A."/>
            <person name="Sharon I."/>
            <person name="Castelle C.J."/>
            <person name="Probst A.J."/>
            <person name="Thomas B.C."/>
            <person name="Singh A."/>
            <person name="Wilkins M.J."/>
            <person name="Karaoz U."/>
            <person name="Brodie E.L."/>
            <person name="Williams K.H."/>
            <person name="Hubbard S.S."/>
            <person name="Banfield J.F."/>
        </authorList>
    </citation>
    <scope>NUCLEOTIDE SEQUENCE [LARGE SCALE GENOMIC DNA]</scope>
</reference>
<accession>A0A1F4Y587</accession>
<sequence>MTKHMTSKNVAIGAAIVVILLAGYFFFYPKTAATPPGAQGKINVDTVCRGALAYMTFTDAASAEVFIAECKEGKHPEVIERYKAEMNLGDGAAI</sequence>
<evidence type="ECO:0000256" key="1">
    <source>
        <dbReference type="SAM" id="Phobius"/>
    </source>
</evidence>
<gene>
    <name evidence="2" type="ORF">A2419_01720</name>
</gene>
<keyword evidence="1" id="KW-0812">Transmembrane</keyword>
<organism evidence="2 3">
    <name type="scientific">Candidatus Adlerbacteria bacterium RIFOXYC1_FULL_48_26</name>
    <dbReference type="NCBI Taxonomy" id="1797247"/>
    <lineage>
        <taxon>Bacteria</taxon>
        <taxon>Candidatus Adleribacteriota</taxon>
    </lineage>
</organism>
<feature type="transmembrane region" description="Helical" evidence="1">
    <location>
        <begin position="9"/>
        <end position="27"/>
    </location>
</feature>
<evidence type="ECO:0000313" key="2">
    <source>
        <dbReference type="EMBL" id="OGC88443.1"/>
    </source>
</evidence>
<dbReference type="AlphaFoldDB" id="A0A1F4Y587"/>
<name>A0A1F4Y587_9BACT</name>
<keyword evidence="1" id="KW-0472">Membrane</keyword>